<evidence type="ECO:0000313" key="5">
    <source>
        <dbReference type="EMBL" id="MBC1371425.1"/>
    </source>
</evidence>
<dbReference type="RefSeq" id="WP_185376113.1">
    <property type="nucleotide sequence ID" value="NZ_JAARPL010000002.1"/>
</dbReference>
<comment type="subcellular location">
    <subcellularLocation>
        <location evidence="1">Membrane</location>
    </subcellularLocation>
</comment>
<feature type="transmembrane region" description="Helical" evidence="3">
    <location>
        <begin position="261"/>
        <end position="281"/>
    </location>
</feature>
<comment type="similarity">
    <text evidence="2">Belongs to the acyltransferase 3 family.</text>
</comment>
<dbReference type="Pfam" id="PF01757">
    <property type="entry name" value="Acyl_transf_3"/>
    <property type="match status" value="1"/>
</dbReference>
<name>A0A841Y5A5_9LIST</name>
<sequence length="334" mass="39074">MTTKRMDWIDTAKGIGIFLVVWGHFYASDTLKIIIYGFHMPLFFFLSGYLYKTRTISLLAFLKKKSKQLLVPFFLFQIITFVVVGALIFVASKQLPASPITMLQQFFFLKGDLGFNSPLWFLVVLFSVEVVFFVMMRYFPKWQWLVVLLFLILAVFLSTKSGTRLTWGLQIVPLSWLFYYAGFQCRSWYFLSWKLLQKNYCILLMALSYLLAVFYLNQGQIVGFRSNNLGNFFVFAVAAILGILVFCLICGRIGKSKLWGLFGRHSLVIMGTHYFFLMLYANGWKILTHQSLNTAYPTWVTLLLTCFAFLIYYLCFHIQNLIHKPIRQKKEFFQ</sequence>
<keyword evidence="3" id="KW-0472">Membrane</keyword>
<dbReference type="Proteomes" id="UP000591929">
    <property type="component" value="Unassembled WGS sequence"/>
</dbReference>
<dbReference type="AlphaFoldDB" id="A0A841Y5A5"/>
<keyword evidence="3" id="KW-1133">Transmembrane helix</keyword>
<feature type="transmembrane region" description="Helical" evidence="3">
    <location>
        <begin position="33"/>
        <end position="51"/>
    </location>
</feature>
<dbReference type="InterPro" id="IPR052734">
    <property type="entry name" value="Nod_factor_acetyltransferase"/>
</dbReference>
<protein>
    <submittedName>
        <fullName evidence="5">Acyltransferase family protein</fullName>
    </submittedName>
</protein>
<gene>
    <name evidence="5" type="ORF">HB847_03515</name>
</gene>
<evidence type="ECO:0000256" key="2">
    <source>
        <dbReference type="ARBA" id="ARBA00007400"/>
    </source>
</evidence>
<evidence type="ECO:0000256" key="3">
    <source>
        <dbReference type="SAM" id="Phobius"/>
    </source>
</evidence>
<comment type="caution">
    <text evidence="5">The sequence shown here is derived from an EMBL/GenBank/DDBJ whole genome shotgun (WGS) entry which is preliminary data.</text>
</comment>
<evidence type="ECO:0000256" key="1">
    <source>
        <dbReference type="ARBA" id="ARBA00004370"/>
    </source>
</evidence>
<feature type="transmembrane region" description="Helical" evidence="3">
    <location>
        <begin position="165"/>
        <end position="183"/>
    </location>
</feature>
<evidence type="ECO:0000259" key="4">
    <source>
        <dbReference type="Pfam" id="PF01757"/>
    </source>
</evidence>
<feature type="transmembrane region" description="Helical" evidence="3">
    <location>
        <begin position="229"/>
        <end position="249"/>
    </location>
</feature>
<keyword evidence="3" id="KW-0812">Transmembrane</keyword>
<evidence type="ECO:0000313" key="6">
    <source>
        <dbReference type="Proteomes" id="UP000591929"/>
    </source>
</evidence>
<dbReference type="EMBL" id="JAARPL010000002">
    <property type="protein sequence ID" value="MBC1371425.1"/>
    <property type="molecule type" value="Genomic_DNA"/>
</dbReference>
<reference evidence="5 6" key="1">
    <citation type="submission" date="2020-03" db="EMBL/GenBank/DDBJ databases">
        <title>Soil Listeria distribution.</title>
        <authorList>
            <person name="Liao J."/>
            <person name="Wiedmann M."/>
        </authorList>
    </citation>
    <scope>NUCLEOTIDE SEQUENCE [LARGE SCALE GENOMIC DNA]</scope>
    <source>
        <strain evidence="5 6">FSL L7-1681</strain>
    </source>
</reference>
<proteinExistence type="inferred from homology"/>
<feature type="transmembrane region" description="Helical" evidence="3">
    <location>
        <begin position="117"/>
        <end position="135"/>
    </location>
</feature>
<feature type="transmembrane region" description="Helical" evidence="3">
    <location>
        <begin position="195"/>
        <end position="217"/>
    </location>
</feature>
<feature type="transmembrane region" description="Helical" evidence="3">
    <location>
        <begin position="71"/>
        <end position="92"/>
    </location>
</feature>
<feature type="domain" description="Acyltransferase 3" evidence="4">
    <location>
        <begin position="7"/>
        <end position="312"/>
    </location>
</feature>
<dbReference type="GO" id="GO:0016747">
    <property type="term" value="F:acyltransferase activity, transferring groups other than amino-acyl groups"/>
    <property type="evidence" value="ECO:0007669"/>
    <property type="project" value="InterPro"/>
</dbReference>
<feature type="transmembrane region" description="Helical" evidence="3">
    <location>
        <begin position="301"/>
        <end position="322"/>
    </location>
</feature>
<organism evidence="5 6">
    <name type="scientific">Listeria booriae</name>
    <dbReference type="NCBI Taxonomy" id="1552123"/>
    <lineage>
        <taxon>Bacteria</taxon>
        <taxon>Bacillati</taxon>
        <taxon>Bacillota</taxon>
        <taxon>Bacilli</taxon>
        <taxon>Bacillales</taxon>
        <taxon>Listeriaceae</taxon>
        <taxon>Listeria</taxon>
    </lineage>
</organism>
<accession>A0A841Y5A5</accession>
<dbReference type="InterPro" id="IPR002656">
    <property type="entry name" value="Acyl_transf_3_dom"/>
</dbReference>
<keyword evidence="5" id="KW-0012">Acyltransferase</keyword>
<feature type="transmembrane region" description="Helical" evidence="3">
    <location>
        <begin position="142"/>
        <end position="159"/>
    </location>
</feature>
<keyword evidence="5" id="KW-0808">Transferase</keyword>
<dbReference type="PANTHER" id="PTHR37312:SF1">
    <property type="entry name" value="MEMBRANE-BOUND ACYLTRANSFERASE YKRP-RELATED"/>
    <property type="match status" value="1"/>
</dbReference>
<dbReference type="PANTHER" id="PTHR37312">
    <property type="entry name" value="MEMBRANE-BOUND ACYLTRANSFERASE YKRP-RELATED"/>
    <property type="match status" value="1"/>
</dbReference>